<evidence type="ECO:0000313" key="2">
    <source>
        <dbReference type="Proteomes" id="UP000478052"/>
    </source>
</evidence>
<keyword evidence="2" id="KW-1185">Reference proteome</keyword>
<gene>
    <name evidence="1" type="ORF">FWK35_00032594</name>
</gene>
<protein>
    <submittedName>
        <fullName evidence="1">Uncharacterized protein</fullName>
    </submittedName>
</protein>
<accession>A0A6G0VU79</accession>
<dbReference type="Proteomes" id="UP000478052">
    <property type="component" value="Unassembled WGS sequence"/>
</dbReference>
<evidence type="ECO:0000313" key="1">
    <source>
        <dbReference type="EMBL" id="KAF0709834.1"/>
    </source>
</evidence>
<organism evidence="1 2">
    <name type="scientific">Aphis craccivora</name>
    <name type="common">Cowpea aphid</name>
    <dbReference type="NCBI Taxonomy" id="307492"/>
    <lineage>
        <taxon>Eukaryota</taxon>
        <taxon>Metazoa</taxon>
        <taxon>Ecdysozoa</taxon>
        <taxon>Arthropoda</taxon>
        <taxon>Hexapoda</taxon>
        <taxon>Insecta</taxon>
        <taxon>Pterygota</taxon>
        <taxon>Neoptera</taxon>
        <taxon>Paraneoptera</taxon>
        <taxon>Hemiptera</taxon>
        <taxon>Sternorrhyncha</taxon>
        <taxon>Aphidomorpha</taxon>
        <taxon>Aphidoidea</taxon>
        <taxon>Aphididae</taxon>
        <taxon>Aphidini</taxon>
        <taxon>Aphis</taxon>
        <taxon>Aphis</taxon>
    </lineage>
</organism>
<sequence length="45" mass="4820">MTLVALKPQAQVQPQHAGTCSEQEVVIEKDSSTHPSNPTLMTEAS</sequence>
<comment type="caution">
    <text evidence="1">The sequence shown here is derived from an EMBL/GenBank/DDBJ whole genome shotgun (WGS) entry which is preliminary data.</text>
</comment>
<reference evidence="1 2" key="1">
    <citation type="submission" date="2019-08" db="EMBL/GenBank/DDBJ databases">
        <title>Whole genome of Aphis craccivora.</title>
        <authorList>
            <person name="Voronova N.V."/>
            <person name="Shulinski R.S."/>
            <person name="Bandarenka Y.V."/>
            <person name="Zhorov D.G."/>
            <person name="Warner D."/>
        </authorList>
    </citation>
    <scope>NUCLEOTIDE SEQUENCE [LARGE SCALE GENOMIC DNA]</scope>
    <source>
        <strain evidence="1">180601</strain>
        <tissue evidence="1">Whole Body</tissue>
    </source>
</reference>
<name>A0A6G0VU79_APHCR</name>
<dbReference type="EMBL" id="VUJU01011821">
    <property type="protein sequence ID" value="KAF0709834.1"/>
    <property type="molecule type" value="Genomic_DNA"/>
</dbReference>
<dbReference type="AlphaFoldDB" id="A0A6G0VU79"/>
<proteinExistence type="predicted"/>